<dbReference type="EMBL" id="PVWP01000014">
    <property type="protein sequence ID" value="PSB35879.1"/>
    <property type="molecule type" value="Genomic_DNA"/>
</dbReference>
<keyword evidence="4 5" id="KW-0269">Exonuclease</keyword>
<feature type="domain" description="Exonuclease VII large subunit C-terminal" evidence="7">
    <location>
        <begin position="135"/>
        <end position="334"/>
    </location>
</feature>
<feature type="domain" description="OB-fold nucleic acid binding" evidence="8">
    <location>
        <begin position="20"/>
        <end position="112"/>
    </location>
</feature>
<reference evidence="9 10" key="1">
    <citation type="submission" date="2018-03" db="EMBL/GenBank/DDBJ databases">
        <title>The ancient ancestry and fast evolution of plastids.</title>
        <authorList>
            <person name="Moore K.R."/>
            <person name="Magnabosco C."/>
            <person name="Momper L."/>
            <person name="Gold D.A."/>
            <person name="Bosak T."/>
            <person name="Fournier G.P."/>
        </authorList>
    </citation>
    <scope>NUCLEOTIDE SEQUENCE [LARGE SCALE GENOMIC DNA]</scope>
    <source>
        <strain evidence="9 10">CCALA 015</strain>
    </source>
</reference>
<evidence type="ECO:0000256" key="3">
    <source>
        <dbReference type="ARBA" id="ARBA00022801"/>
    </source>
</evidence>
<accession>A0ABX5F3M5</accession>
<evidence type="ECO:0000259" key="8">
    <source>
        <dbReference type="Pfam" id="PF13742"/>
    </source>
</evidence>
<evidence type="ECO:0000313" key="10">
    <source>
        <dbReference type="Proteomes" id="UP000238218"/>
    </source>
</evidence>
<dbReference type="EC" id="3.1.11.6" evidence="5"/>
<dbReference type="NCBIfam" id="TIGR00237">
    <property type="entry name" value="xseA"/>
    <property type="match status" value="1"/>
</dbReference>
<dbReference type="HAMAP" id="MF_00378">
    <property type="entry name" value="Exonuc_7_L"/>
    <property type="match status" value="1"/>
</dbReference>
<evidence type="ECO:0000256" key="2">
    <source>
        <dbReference type="ARBA" id="ARBA00022722"/>
    </source>
</evidence>
<comment type="subcellular location">
    <subcellularLocation>
        <location evidence="5 6">Cytoplasm</location>
    </subcellularLocation>
</comment>
<dbReference type="Pfam" id="PF02601">
    <property type="entry name" value="Exonuc_VII_L"/>
    <property type="match status" value="1"/>
</dbReference>
<keyword evidence="2 5" id="KW-0540">Nuclease</keyword>
<comment type="caution">
    <text evidence="9">The sequence shown here is derived from an EMBL/GenBank/DDBJ whole genome shotgun (WGS) entry which is preliminary data.</text>
</comment>
<dbReference type="PANTHER" id="PTHR30008">
    <property type="entry name" value="EXODEOXYRIBONUCLEASE 7 LARGE SUBUNIT"/>
    <property type="match status" value="1"/>
</dbReference>
<proteinExistence type="inferred from homology"/>
<dbReference type="InterPro" id="IPR025824">
    <property type="entry name" value="OB-fold_nuc-bd_dom"/>
</dbReference>
<gene>
    <name evidence="5 9" type="primary">xseA</name>
    <name evidence="9" type="ORF">C7B81_15540</name>
</gene>
<name>A0ABX5F3M5_9CHRO</name>
<evidence type="ECO:0000256" key="6">
    <source>
        <dbReference type="RuleBase" id="RU004355"/>
    </source>
</evidence>
<comment type="similarity">
    <text evidence="5 6">Belongs to the XseA family.</text>
</comment>
<organism evidence="9 10">
    <name type="scientific">Aphanothece cf. minutissima CCALA 015</name>
    <dbReference type="NCBI Taxonomy" id="2107695"/>
    <lineage>
        <taxon>Bacteria</taxon>
        <taxon>Bacillati</taxon>
        <taxon>Cyanobacteriota</taxon>
        <taxon>Cyanophyceae</taxon>
        <taxon>Oscillatoriophycideae</taxon>
        <taxon>Chroococcales</taxon>
        <taxon>Aphanothecaceae</taxon>
        <taxon>Aphanothece</taxon>
    </lineage>
</organism>
<evidence type="ECO:0000313" key="9">
    <source>
        <dbReference type="EMBL" id="PSB35879.1"/>
    </source>
</evidence>
<comment type="subunit">
    <text evidence="5">Heterooligomer composed of large and small subunits.</text>
</comment>
<evidence type="ECO:0000256" key="4">
    <source>
        <dbReference type="ARBA" id="ARBA00022839"/>
    </source>
</evidence>
<evidence type="ECO:0000256" key="5">
    <source>
        <dbReference type="HAMAP-Rule" id="MF_00378"/>
    </source>
</evidence>
<comment type="function">
    <text evidence="5">Bidirectionally degrades single-stranded DNA into large acid-insoluble oligonucleotides, which are then degraded further into small acid-soluble oligonucleotides.</text>
</comment>
<dbReference type="RefSeq" id="WP_106222949.1">
    <property type="nucleotide sequence ID" value="NZ_PVWP01000014.1"/>
</dbReference>
<protein>
    <recommendedName>
        <fullName evidence="5">Exodeoxyribonuclease 7 large subunit</fullName>
        <ecNumber evidence="5">3.1.11.6</ecNumber>
    </recommendedName>
    <alternativeName>
        <fullName evidence="5">Exodeoxyribonuclease VII large subunit</fullName>
        <shortName evidence="5">Exonuclease VII large subunit</shortName>
    </alternativeName>
</protein>
<dbReference type="CDD" id="cd04489">
    <property type="entry name" value="ExoVII_LU_OBF"/>
    <property type="match status" value="1"/>
</dbReference>
<dbReference type="PANTHER" id="PTHR30008:SF0">
    <property type="entry name" value="EXODEOXYRIBONUCLEASE 7 LARGE SUBUNIT"/>
    <property type="match status" value="1"/>
</dbReference>
<evidence type="ECO:0000259" key="7">
    <source>
        <dbReference type="Pfam" id="PF02601"/>
    </source>
</evidence>
<keyword evidence="10" id="KW-1185">Reference proteome</keyword>
<dbReference type="Pfam" id="PF13742">
    <property type="entry name" value="tRNA_anti_2"/>
    <property type="match status" value="1"/>
</dbReference>
<sequence>MLTVPGSSASPRQHDGIPRYTVAELNQAIGALLERGFAPRFLLEATVGRPQQKKGHLWLTLVDGQASIQGVIWSSQLQKLSFVPQEGDGVVVVGKLNFWAARASLTVQVLDVRPSLTTVLRQFEQVRSRLEPEGLLDPERKRPLPRWPRRIALLTSVPSAALADMLRTARERWPATDLLVVPIPVQGNVEAQIVAAIESLGAQADHLGIEALVLARGGGSREDLAVFDGESLARCLAACRWPVICGIGHEDDVTIADLVADYRAATPTAALVALLPDRSQVIRALEQERGHLQRTLALRVASARQRLSARQEQLHLLHPAGLLNQRRQWLDQRRQLLQALSPRHLLARGFSLLRDGDGRLLRSVSQVRPGAGITAELADGRVNLQVQAIEPDGPGP</sequence>
<keyword evidence="1 5" id="KW-0963">Cytoplasm</keyword>
<dbReference type="Proteomes" id="UP000238218">
    <property type="component" value="Unassembled WGS sequence"/>
</dbReference>
<dbReference type="InterPro" id="IPR003753">
    <property type="entry name" value="Exonuc_VII_L"/>
</dbReference>
<keyword evidence="3 5" id="KW-0378">Hydrolase</keyword>
<dbReference type="InterPro" id="IPR020579">
    <property type="entry name" value="Exonuc_VII_lsu_C"/>
</dbReference>
<evidence type="ECO:0000256" key="1">
    <source>
        <dbReference type="ARBA" id="ARBA00022490"/>
    </source>
</evidence>
<comment type="catalytic activity">
    <reaction evidence="5 6">
        <text>Exonucleolytic cleavage in either 5'- to 3'- or 3'- to 5'-direction to yield nucleoside 5'-phosphates.</text>
        <dbReference type="EC" id="3.1.11.6"/>
    </reaction>
</comment>